<proteinExistence type="predicted"/>
<gene>
    <name evidence="2" type="ORF">LTRI10_LOCUS45791</name>
</gene>
<protein>
    <submittedName>
        <fullName evidence="2">Uncharacterized protein</fullName>
    </submittedName>
</protein>
<dbReference type="EMBL" id="OZ034821">
    <property type="protein sequence ID" value="CAL1406037.1"/>
    <property type="molecule type" value="Genomic_DNA"/>
</dbReference>
<evidence type="ECO:0000256" key="1">
    <source>
        <dbReference type="SAM" id="MobiDB-lite"/>
    </source>
</evidence>
<name>A0AAV2G707_9ROSI</name>
<reference evidence="2 3" key="1">
    <citation type="submission" date="2024-04" db="EMBL/GenBank/DDBJ databases">
        <authorList>
            <person name="Fracassetti M."/>
        </authorList>
    </citation>
    <scope>NUCLEOTIDE SEQUENCE [LARGE SCALE GENOMIC DNA]</scope>
</reference>
<dbReference type="Proteomes" id="UP001497516">
    <property type="component" value="Chromosome 8"/>
</dbReference>
<sequence length="134" mass="14661">MALEQTKVACAQLAKSRERFTTFCFERELNANRAIVSGGERNEDDVARVDANEIRAAGDIKISVNEVDGKETVRKGDYHLAEALTQRYRSDGKETVRRGGHHLDEALTYQSGSCTKEEIEAGTGTNRSGVVGGN</sequence>
<dbReference type="AlphaFoldDB" id="A0AAV2G707"/>
<organism evidence="2 3">
    <name type="scientific">Linum trigynum</name>
    <dbReference type="NCBI Taxonomy" id="586398"/>
    <lineage>
        <taxon>Eukaryota</taxon>
        <taxon>Viridiplantae</taxon>
        <taxon>Streptophyta</taxon>
        <taxon>Embryophyta</taxon>
        <taxon>Tracheophyta</taxon>
        <taxon>Spermatophyta</taxon>
        <taxon>Magnoliopsida</taxon>
        <taxon>eudicotyledons</taxon>
        <taxon>Gunneridae</taxon>
        <taxon>Pentapetalae</taxon>
        <taxon>rosids</taxon>
        <taxon>fabids</taxon>
        <taxon>Malpighiales</taxon>
        <taxon>Linaceae</taxon>
        <taxon>Linum</taxon>
    </lineage>
</organism>
<evidence type="ECO:0000313" key="3">
    <source>
        <dbReference type="Proteomes" id="UP001497516"/>
    </source>
</evidence>
<accession>A0AAV2G707</accession>
<keyword evidence="3" id="KW-1185">Reference proteome</keyword>
<evidence type="ECO:0000313" key="2">
    <source>
        <dbReference type="EMBL" id="CAL1406037.1"/>
    </source>
</evidence>
<feature type="region of interest" description="Disordered" evidence="1">
    <location>
        <begin position="114"/>
        <end position="134"/>
    </location>
</feature>